<accession>A0AAD4XCP1</accession>
<feature type="region of interest" description="Disordered" evidence="1">
    <location>
        <begin position="72"/>
        <end position="118"/>
    </location>
</feature>
<feature type="compositionally biased region" description="Basic and acidic residues" evidence="1">
    <location>
        <begin position="72"/>
        <end position="83"/>
    </location>
</feature>
<sequence>MSGGGTLTSTARTLETTIRLSKLKLRSEPTFLYDLWQVTKDDVDSALKVMNFAIYHKELAEMEERELVREKELAKKQKADRAADTNNRASGGETTDPMKVDEPPTAPQATHAFSPERQETVTLLKRLQEDNRLMIKEDMVHMRCEATDGDRYIKGDYRFRHGYLKHNPRQTPKTWAENDMRKRMRKIRAAPCLKDSNLSEDKMDEC</sequence>
<evidence type="ECO:0000313" key="3">
    <source>
        <dbReference type="Proteomes" id="UP001202328"/>
    </source>
</evidence>
<dbReference type="Proteomes" id="UP001202328">
    <property type="component" value="Unassembled WGS sequence"/>
</dbReference>
<keyword evidence="3" id="KW-1185">Reference proteome</keyword>
<organism evidence="2 3">
    <name type="scientific">Papaver atlanticum</name>
    <dbReference type="NCBI Taxonomy" id="357466"/>
    <lineage>
        <taxon>Eukaryota</taxon>
        <taxon>Viridiplantae</taxon>
        <taxon>Streptophyta</taxon>
        <taxon>Embryophyta</taxon>
        <taxon>Tracheophyta</taxon>
        <taxon>Spermatophyta</taxon>
        <taxon>Magnoliopsida</taxon>
        <taxon>Ranunculales</taxon>
        <taxon>Papaveraceae</taxon>
        <taxon>Papaveroideae</taxon>
        <taxon>Papaver</taxon>
    </lineage>
</organism>
<dbReference type="AlphaFoldDB" id="A0AAD4XCP1"/>
<comment type="caution">
    <text evidence="2">The sequence shown here is derived from an EMBL/GenBank/DDBJ whole genome shotgun (WGS) entry which is preliminary data.</text>
</comment>
<reference evidence="2" key="1">
    <citation type="submission" date="2022-04" db="EMBL/GenBank/DDBJ databases">
        <title>A functionally conserved STORR gene fusion in Papaver species that diverged 16.8 million years ago.</title>
        <authorList>
            <person name="Catania T."/>
        </authorList>
    </citation>
    <scope>NUCLEOTIDE SEQUENCE</scope>
    <source>
        <strain evidence="2">S-188037</strain>
    </source>
</reference>
<proteinExistence type="predicted"/>
<feature type="compositionally biased region" description="Polar residues" evidence="1">
    <location>
        <begin position="84"/>
        <end position="93"/>
    </location>
</feature>
<dbReference type="EMBL" id="JAJJMB010011127">
    <property type="protein sequence ID" value="KAI3904120.1"/>
    <property type="molecule type" value="Genomic_DNA"/>
</dbReference>
<evidence type="ECO:0000256" key="1">
    <source>
        <dbReference type="SAM" id="MobiDB-lite"/>
    </source>
</evidence>
<protein>
    <submittedName>
        <fullName evidence="2">Uncharacterized protein</fullName>
    </submittedName>
</protein>
<gene>
    <name evidence="2" type="ORF">MKW98_021706</name>
</gene>
<evidence type="ECO:0000313" key="2">
    <source>
        <dbReference type="EMBL" id="KAI3904120.1"/>
    </source>
</evidence>
<name>A0AAD4XCP1_9MAGN</name>